<name>A0ABR5LKL2_9MYCO</name>
<proteinExistence type="predicted"/>
<comment type="caution">
    <text evidence="2">The sequence shown here is derived from an EMBL/GenBank/DDBJ whole genome shotgun (WGS) entry which is preliminary data.</text>
</comment>
<sequence>MSYALITIHADGATYAREELKMDWQHEFDSAVVERRIARAKADEDIRQNLKSKTKGLFASVFLLGVVPYAAATFAAVALASQDRSAIPHGLHAVAAFVGHRLTPAEAKDGVIALLALVAAINIALSVDIAARLRHELIQLSQWRNQFRSVLLIAAFAAVVLGVGQWFGLGQETKNQGQAFVVSILALLTVRIALATADRVNSVDNLADLLRADESMKQLVGWRIGLHRIGIPDIEVESKKPGLRSRLCWYARFAVLPTISAIAVVLAMYAVAGCVVALTDIEFGDWRQAPPVTLALFCMSVLLGIGAALLTVALWSSPAEATYRRLYWRPVLIKAALVAFAFGFPVIVSGALGYELAERVFFVSSLVIVLLGGSGVVFLVLWVSRVNPRPVPEKLRAKLLSATWLSQPVWRAVAASLASRETSVCTRFREAFDRQDELEAKPLSIAEPVL</sequence>
<feature type="transmembrane region" description="Helical" evidence="1">
    <location>
        <begin position="111"/>
        <end position="130"/>
    </location>
</feature>
<feature type="transmembrane region" description="Helical" evidence="1">
    <location>
        <begin position="57"/>
        <end position="80"/>
    </location>
</feature>
<reference evidence="2 3" key="1">
    <citation type="submission" date="2015-09" db="EMBL/GenBank/DDBJ databases">
        <title>Genome Sequences of Mycobacterium immunogenum Isolates, Recuperated from a Chloraminated Drinking Water Distribution System Simulator Subjected to Episodes of Nitrification.</title>
        <authorList>
            <person name="Gomez-Alvarez V."/>
            <person name="Revetta R.P."/>
        </authorList>
    </citation>
    <scope>NUCLEOTIDE SEQUENCE [LARGE SCALE GENOMIC DNA]</scope>
    <source>
        <strain evidence="2 3">H076</strain>
    </source>
</reference>
<evidence type="ECO:0000313" key="3">
    <source>
        <dbReference type="Proteomes" id="UP000037962"/>
    </source>
</evidence>
<keyword evidence="1" id="KW-1133">Transmembrane helix</keyword>
<feature type="transmembrane region" description="Helical" evidence="1">
    <location>
        <begin position="360"/>
        <end position="384"/>
    </location>
</feature>
<protein>
    <submittedName>
        <fullName evidence="2">Uncharacterized protein</fullName>
    </submittedName>
</protein>
<gene>
    <name evidence="2" type="ORF">AN912_25625</name>
</gene>
<evidence type="ECO:0000313" key="2">
    <source>
        <dbReference type="EMBL" id="KPG26230.1"/>
    </source>
</evidence>
<evidence type="ECO:0000256" key="1">
    <source>
        <dbReference type="SAM" id="Phobius"/>
    </source>
</evidence>
<keyword evidence="1" id="KW-0812">Transmembrane</keyword>
<organism evidence="2 3">
    <name type="scientific">Mycobacteroides immunogenum</name>
    <dbReference type="NCBI Taxonomy" id="83262"/>
    <lineage>
        <taxon>Bacteria</taxon>
        <taxon>Bacillati</taxon>
        <taxon>Actinomycetota</taxon>
        <taxon>Actinomycetes</taxon>
        <taxon>Mycobacteriales</taxon>
        <taxon>Mycobacteriaceae</taxon>
        <taxon>Mycobacteroides</taxon>
    </lineage>
</organism>
<feature type="transmembrane region" description="Helical" evidence="1">
    <location>
        <begin position="249"/>
        <end position="272"/>
    </location>
</feature>
<feature type="transmembrane region" description="Helical" evidence="1">
    <location>
        <begin position="335"/>
        <end position="354"/>
    </location>
</feature>
<accession>A0ABR5LKL2</accession>
<dbReference type="Proteomes" id="UP000037962">
    <property type="component" value="Unassembled WGS sequence"/>
</dbReference>
<dbReference type="EMBL" id="LJFS01000047">
    <property type="protein sequence ID" value="KPG26230.1"/>
    <property type="molecule type" value="Genomic_DNA"/>
</dbReference>
<feature type="transmembrane region" description="Helical" evidence="1">
    <location>
        <begin position="150"/>
        <end position="167"/>
    </location>
</feature>
<feature type="transmembrane region" description="Helical" evidence="1">
    <location>
        <begin position="292"/>
        <end position="315"/>
    </location>
</feature>
<feature type="transmembrane region" description="Helical" evidence="1">
    <location>
        <begin position="179"/>
        <end position="197"/>
    </location>
</feature>
<keyword evidence="1" id="KW-0472">Membrane</keyword>
<keyword evidence="3" id="KW-1185">Reference proteome</keyword>